<dbReference type="Gene3D" id="1.10.1740.10">
    <property type="match status" value="1"/>
</dbReference>
<proteinExistence type="predicted"/>
<dbReference type="SUPFAM" id="SSF88946">
    <property type="entry name" value="Sigma2 domain of RNA polymerase sigma factors"/>
    <property type="match status" value="1"/>
</dbReference>
<reference evidence="2 3" key="1">
    <citation type="submission" date="2020-07" db="EMBL/GenBank/DDBJ databases">
        <title>Sequencing the genomes of 1000 actinobacteria strains.</title>
        <authorList>
            <person name="Klenk H.-P."/>
        </authorList>
    </citation>
    <scope>NUCLEOTIDE SEQUENCE [LARGE SCALE GENOMIC DNA]</scope>
    <source>
        <strain evidence="2 3">CXB654</strain>
    </source>
</reference>
<name>A0A852TWR1_9ACTN</name>
<dbReference type="RefSeq" id="WP_179643644.1">
    <property type="nucleotide sequence ID" value="NZ_BAAAYY010000008.1"/>
</dbReference>
<evidence type="ECO:0000259" key="1">
    <source>
        <dbReference type="Pfam" id="PF04542"/>
    </source>
</evidence>
<feature type="domain" description="RNA polymerase sigma-70 region 2" evidence="1">
    <location>
        <begin position="14"/>
        <end position="69"/>
    </location>
</feature>
<dbReference type="Pfam" id="PF04542">
    <property type="entry name" value="Sigma70_r2"/>
    <property type="match status" value="1"/>
</dbReference>
<keyword evidence="3" id="KW-1185">Reference proteome</keyword>
<dbReference type="InterPro" id="IPR052704">
    <property type="entry name" value="ECF_Sigma-70_Domain"/>
</dbReference>
<dbReference type="InterPro" id="IPR013325">
    <property type="entry name" value="RNA_pol_sigma_r2"/>
</dbReference>
<organism evidence="2 3">
    <name type="scientific">Spinactinospora alkalitolerans</name>
    <dbReference type="NCBI Taxonomy" id="687207"/>
    <lineage>
        <taxon>Bacteria</taxon>
        <taxon>Bacillati</taxon>
        <taxon>Actinomycetota</taxon>
        <taxon>Actinomycetes</taxon>
        <taxon>Streptosporangiales</taxon>
        <taxon>Nocardiopsidaceae</taxon>
        <taxon>Spinactinospora</taxon>
    </lineage>
</organism>
<evidence type="ECO:0000313" key="3">
    <source>
        <dbReference type="Proteomes" id="UP000589036"/>
    </source>
</evidence>
<gene>
    <name evidence="2" type="ORF">HDA32_002867</name>
</gene>
<dbReference type="InterPro" id="IPR007627">
    <property type="entry name" value="RNA_pol_sigma70_r2"/>
</dbReference>
<dbReference type="PANTHER" id="PTHR30173">
    <property type="entry name" value="SIGMA 19 FACTOR"/>
    <property type="match status" value="1"/>
</dbReference>
<dbReference type="GO" id="GO:0016987">
    <property type="term" value="F:sigma factor activity"/>
    <property type="evidence" value="ECO:0007669"/>
    <property type="project" value="TreeGrafter"/>
</dbReference>
<dbReference type="Proteomes" id="UP000589036">
    <property type="component" value="Unassembled WGS sequence"/>
</dbReference>
<sequence>MTADTDEAGEAAEFEAHRPRLFAVAYRMLGSASEAEDAVQDAYLRWHAADRSAVATPAAWLTTVLTNLITPEHEIRVVEVNGAPAIPGLLPGTPVAVIVPEVGDGGIVALRNVVNPDKLAFLTGQLAVTRRTSM</sequence>
<protein>
    <recommendedName>
        <fullName evidence="1">RNA polymerase sigma-70 region 2 domain-containing protein</fullName>
    </recommendedName>
</protein>
<comment type="caution">
    <text evidence="2">The sequence shown here is derived from an EMBL/GenBank/DDBJ whole genome shotgun (WGS) entry which is preliminary data.</text>
</comment>
<dbReference type="PANTHER" id="PTHR30173:SF36">
    <property type="entry name" value="ECF RNA POLYMERASE SIGMA FACTOR SIGJ"/>
    <property type="match status" value="1"/>
</dbReference>
<dbReference type="EMBL" id="JACCCC010000001">
    <property type="protein sequence ID" value="NYE47747.1"/>
    <property type="molecule type" value="Genomic_DNA"/>
</dbReference>
<evidence type="ECO:0000313" key="2">
    <source>
        <dbReference type="EMBL" id="NYE47747.1"/>
    </source>
</evidence>
<dbReference type="AlphaFoldDB" id="A0A852TWR1"/>
<dbReference type="GO" id="GO:0006352">
    <property type="term" value="P:DNA-templated transcription initiation"/>
    <property type="evidence" value="ECO:0007669"/>
    <property type="project" value="InterPro"/>
</dbReference>
<accession>A0A852TWR1</accession>